<accession>A0A385L385</accession>
<name>A0A385L385_9CLOS</name>
<evidence type="ECO:0000313" key="1">
    <source>
        <dbReference type="EMBL" id="AYA22230.1"/>
    </source>
</evidence>
<dbReference type="RefSeq" id="YP_009553647.1">
    <property type="nucleotide sequence ID" value="NC_040834.1"/>
</dbReference>
<proteinExistence type="predicted"/>
<keyword evidence="2" id="KW-1185">Reference proteome</keyword>
<evidence type="ECO:0000313" key="2">
    <source>
        <dbReference type="Proteomes" id="UP000289889"/>
    </source>
</evidence>
<protein>
    <submittedName>
        <fullName evidence="1">17 kDa protein</fullName>
    </submittedName>
</protein>
<dbReference type="KEGG" id="vg:41702752"/>
<dbReference type="EMBL" id="MH267701">
    <property type="protein sequence ID" value="AYA22230.1"/>
    <property type="molecule type" value="Genomic_RNA"/>
</dbReference>
<reference evidence="1 2" key="1">
    <citation type="journal article" date="2018" name="Virus Genes">
        <title>Molecular characterization and detection of a new closterovirus identified from blackcurrant by high-throughput sequencing.</title>
        <authorList>
            <person name="Zheng L."/>
            <person name="Wu L."/>
            <person name="Postman J."/>
            <person name="Liu H."/>
            <person name="Li R."/>
        </authorList>
    </citation>
    <scope>NUCLEOTIDE SEQUENCE [LARGE SCALE GENOMIC DNA]</scope>
    <source>
        <strain evidence="1">BC</strain>
    </source>
</reference>
<sequence length="151" mass="16809">MDSYGGATNNKSATIFIDRECSWLGYRESLIDKGRMCLVDDAYSWDGVEISETGNGEYTLSEFFDSCLVEPGVQVLNIGKNDSISTNVLHDFSSTFTIYHGCLRRTVVTFDSDPVVNRSILCNDCSPVKSLVDLLGSVKSWRLKQITMVNL</sequence>
<dbReference type="GeneID" id="41702752"/>
<organism evidence="1 2">
    <name type="scientific">Blackcurrant closterovirus 1</name>
    <dbReference type="NCBI Taxonomy" id="2734344"/>
    <lineage>
        <taxon>Viruses</taxon>
        <taxon>Riboviria</taxon>
        <taxon>Orthornavirae</taxon>
        <taxon>Kitrinoviricota</taxon>
        <taxon>Alsuviricetes</taxon>
        <taxon>Martellivirales</taxon>
        <taxon>Closteroviridae</taxon>
        <taxon>Closterovirus</taxon>
        <taxon>Closterovirus uniribi</taxon>
    </lineage>
</organism>
<dbReference type="Proteomes" id="UP000289889">
    <property type="component" value="Segment"/>
</dbReference>